<feature type="domain" description="GCVT N-terminal" evidence="1">
    <location>
        <begin position="30"/>
        <end position="251"/>
    </location>
</feature>
<comment type="caution">
    <text evidence="2">The sequence shown here is derived from an EMBL/GenBank/DDBJ whole genome shotgun (WGS) entry which is preliminary data.</text>
</comment>
<proteinExistence type="predicted"/>
<gene>
    <name evidence="2" type="ORF">GKO32_25375</name>
</gene>
<dbReference type="AlphaFoldDB" id="A0A6N7YZE8"/>
<dbReference type="InterPro" id="IPR006222">
    <property type="entry name" value="GCVT_N"/>
</dbReference>
<dbReference type="PANTHER" id="PTHR43757:SF2">
    <property type="entry name" value="AMINOMETHYLTRANSFERASE, MITOCHONDRIAL"/>
    <property type="match status" value="1"/>
</dbReference>
<name>A0A6N7YZE8_9PSEU</name>
<dbReference type="Gene3D" id="3.30.1360.120">
    <property type="entry name" value="Probable tRNA modification gtpase trme, domain 1"/>
    <property type="match status" value="1"/>
</dbReference>
<reference evidence="2 3" key="1">
    <citation type="submission" date="2019-11" db="EMBL/GenBank/DDBJ databases">
        <title>Draft genome of Amycolatopsis RM579.</title>
        <authorList>
            <person name="Duangmal K."/>
            <person name="Mingma R."/>
        </authorList>
    </citation>
    <scope>NUCLEOTIDE SEQUENCE [LARGE SCALE GENOMIC DNA]</scope>
    <source>
        <strain evidence="2 3">RM579</strain>
    </source>
</reference>
<dbReference type="GO" id="GO:0016740">
    <property type="term" value="F:transferase activity"/>
    <property type="evidence" value="ECO:0007669"/>
    <property type="project" value="UniProtKB-KW"/>
</dbReference>
<protein>
    <submittedName>
        <fullName evidence="2">Aminomethyl transferase family protein</fullName>
    </submittedName>
</protein>
<sequence>MVAASLEELIQERGNVAHMLRNGTMAAFPFPMRSEYSNWRDEQRAWKTSAVLFDQSHHMTDVSFKGPDAIRLMSRIGVNSFAAFGKNKAKQLVACTEDGHVIGDAVLFGLDDDEVSIVGPPFVSRWAEYQAEIGGWDVTVTRDDATPLNPLGRKNFRFQLQGPAAMGIVSATAGGSLPDIKPFHIGEFRIAGRPVRALNHSMSKRAGLEIWGPVADGPAVLTALLEAGAPHGLRQAGAIAYSTTALESGWIGVQLPAIYTGAAMKGYREWLPATGPEAMGSIGGSFVSDRIEDYYTTPWDLGYGALVKFDHDFIGRAALEESQRRPHRRKVWFRWNADDSARVMRSGLLDDEAHRAKYLQAPYAVYSTWPADSVLVDGKVAGIAIRTGYTTNVGSWYSLGILDEAYVQNGREVTIVWGEEDGGTRKPAVERHAQTSVRAVVSTTRLG</sequence>
<evidence type="ECO:0000259" key="1">
    <source>
        <dbReference type="Pfam" id="PF01571"/>
    </source>
</evidence>
<dbReference type="RefSeq" id="WP_154759426.1">
    <property type="nucleotide sequence ID" value="NZ_WMBA01000046.1"/>
</dbReference>
<dbReference type="Proteomes" id="UP000440096">
    <property type="component" value="Unassembled WGS sequence"/>
</dbReference>
<dbReference type="SUPFAM" id="SSF103025">
    <property type="entry name" value="Folate-binding domain"/>
    <property type="match status" value="1"/>
</dbReference>
<dbReference type="EMBL" id="WMBA01000046">
    <property type="protein sequence ID" value="MTD57282.1"/>
    <property type="molecule type" value="Genomic_DNA"/>
</dbReference>
<keyword evidence="2" id="KW-0808">Transferase</keyword>
<keyword evidence="3" id="KW-1185">Reference proteome</keyword>
<organism evidence="2 3">
    <name type="scientific">Amycolatopsis pithecellobii</name>
    <dbReference type="NCBI Taxonomy" id="664692"/>
    <lineage>
        <taxon>Bacteria</taxon>
        <taxon>Bacillati</taxon>
        <taxon>Actinomycetota</taxon>
        <taxon>Actinomycetes</taxon>
        <taxon>Pseudonocardiales</taxon>
        <taxon>Pseudonocardiaceae</taxon>
        <taxon>Amycolatopsis</taxon>
    </lineage>
</organism>
<dbReference type="PANTHER" id="PTHR43757">
    <property type="entry name" value="AMINOMETHYLTRANSFERASE"/>
    <property type="match status" value="1"/>
</dbReference>
<dbReference type="InterPro" id="IPR028896">
    <property type="entry name" value="GcvT/YgfZ/DmdA"/>
</dbReference>
<dbReference type="InterPro" id="IPR027266">
    <property type="entry name" value="TrmE/GcvT-like"/>
</dbReference>
<dbReference type="Pfam" id="PF01571">
    <property type="entry name" value="GCV_T"/>
    <property type="match status" value="1"/>
</dbReference>
<evidence type="ECO:0000313" key="2">
    <source>
        <dbReference type="EMBL" id="MTD57282.1"/>
    </source>
</evidence>
<accession>A0A6N7YZE8</accession>
<dbReference type="OrthoDB" id="2055370at2"/>
<evidence type="ECO:0000313" key="3">
    <source>
        <dbReference type="Proteomes" id="UP000440096"/>
    </source>
</evidence>